<reference evidence="2" key="1">
    <citation type="submission" date="2020-06" db="EMBL/GenBank/DDBJ databases">
        <title>A chromosome-scale genome assembly of Talaromyces rugulosus W13939.</title>
        <authorList>
            <person name="Wang B."/>
            <person name="Guo L."/>
            <person name="Ye K."/>
            <person name="Wang L."/>
        </authorList>
    </citation>
    <scope>NUCLEOTIDE SEQUENCE [LARGE SCALE GENOMIC DNA]</scope>
    <source>
        <strain evidence="2">W13939</strain>
    </source>
</reference>
<dbReference type="Proteomes" id="UP000509510">
    <property type="component" value="Chromosome V"/>
</dbReference>
<dbReference type="RefSeq" id="XP_035349111.1">
    <property type="nucleotide sequence ID" value="XM_035493218.1"/>
</dbReference>
<dbReference type="OrthoDB" id="4369758at2759"/>
<gene>
    <name evidence="1" type="ORF">TRUGW13939_10105</name>
</gene>
<organism evidence="1 2">
    <name type="scientific">Talaromyces rugulosus</name>
    <name type="common">Penicillium rugulosum</name>
    <dbReference type="NCBI Taxonomy" id="121627"/>
    <lineage>
        <taxon>Eukaryota</taxon>
        <taxon>Fungi</taxon>
        <taxon>Dikarya</taxon>
        <taxon>Ascomycota</taxon>
        <taxon>Pezizomycotina</taxon>
        <taxon>Eurotiomycetes</taxon>
        <taxon>Eurotiomycetidae</taxon>
        <taxon>Eurotiales</taxon>
        <taxon>Trichocomaceae</taxon>
        <taxon>Talaromyces</taxon>
        <taxon>Talaromyces sect. Islandici</taxon>
    </lineage>
</organism>
<name>A0A7H8R9Y3_TALRU</name>
<keyword evidence="2" id="KW-1185">Reference proteome</keyword>
<evidence type="ECO:0000313" key="1">
    <source>
        <dbReference type="EMBL" id="QKX62937.1"/>
    </source>
</evidence>
<accession>A0A7H8R9Y3</accession>
<dbReference type="AlphaFoldDB" id="A0A7H8R9Y3"/>
<dbReference type="KEGG" id="trg:TRUGW13939_10105"/>
<proteinExistence type="predicted"/>
<dbReference type="EMBL" id="CP055902">
    <property type="protein sequence ID" value="QKX62937.1"/>
    <property type="molecule type" value="Genomic_DNA"/>
</dbReference>
<sequence>MASKSIVSKTLTGLSRPVHPPSMRIGIFRPTQSAYAKIWNRLSSTNASTTGDALHEYFAVVWNKQNVGLHTAKEENLKFADDQVQITFFGEMQIQAGSEQAGICFACQAPSEERVRLAILAHEEKFKGIWDIEKIDISALETVHTSDFEKE</sequence>
<protein>
    <submittedName>
        <fullName evidence="1">Uncharacterized protein</fullName>
    </submittedName>
</protein>
<evidence type="ECO:0000313" key="2">
    <source>
        <dbReference type="Proteomes" id="UP000509510"/>
    </source>
</evidence>
<dbReference type="GeneID" id="55997586"/>